<feature type="transmembrane region" description="Helical" evidence="15">
    <location>
        <begin position="148"/>
        <end position="171"/>
    </location>
</feature>
<dbReference type="PANTHER" id="PTHR45792:SF8">
    <property type="entry name" value="DIACYLGLYCEROL LIPASE-ALPHA"/>
    <property type="match status" value="1"/>
</dbReference>
<evidence type="ECO:0000256" key="9">
    <source>
        <dbReference type="ARBA" id="ARBA00022963"/>
    </source>
</evidence>
<feature type="domain" description="Fungal lipase-type" evidence="16">
    <location>
        <begin position="389"/>
        <end position="537"/>
    </location>
</feature>
<keyword evidence="18" id="KW-1185">Reference proteome</keyword>
<dbReference type="InterPro" id="IPR002921">
    <property type="entry name" value="Fungal_lipase-type"/>
</dbReference>
<name>A0AAD9JBK6_9ANNE</name>
<keyword evidence="9" id="KW-0442">Lipid degradation</keyword>
<feature type="transmembrane region" description="Helical" evidence="15">
    <location>
        <begin position="115"/>
        <end position="136"/>
    </location>
</feature>
<evidence type="ECO:0000256" key="6">
    <source>
        <dbReference type="ARBA" id="ARBA00022723"/>
    </source>
</evidence>
<keyword evidence="7" id="KW-0378">Hydrolase</keyword>
<evidence type="ECO:0000313" key="18">
    <source>
        <dbReference type="Proteomes" id="UP001208570"/>
    </source>
</evidence>
<evidence type="ECO:0000256" key="2">
    <source>
        <dbReference type="ARBA" id="ARBA00004651"/>
    </source>
</evidence>
<protein>
    <recommendedName>
        <fullName evidence="14">sn-1-specific diacylglycerol lipase</fullName>
        <ecNumber evidence="14">3.1.1.116</ecNumber>
    </recommendedName>
</protein>
<comment type="subcellular location">
    <subcellularLocation>
        <location evidence="2">Cell membrane</location>
        <topology evidence="2">Multi-pass membrane protein</topology>
    </subcellularLocation>
</comment>
<dbReference type="InterPro" id="IPR052214">
    <property type="entry name" value="DAG_Lipase-Related"/>
</dbReference>
<dbReference type="AlphaFoldDB" id="A0AAD9JBK6"/>
<comment type="cofactor">
    <cofactor evidence="1">
        <name>Ca(2+)</name>
        <dbReference type="ChEBI" id="CHEBI:29108"/>
    </cofactor>
</comment>
<keyword evidence="8" id="KW-0106">Calcium</keyword>
<keyword evidence="6" id="KW-0479">Metal-binding</keyword>
<dbReference type="Pfam" id="PF01764">
    <property type="entry name" value="Lipase_3"/>
    <property type="match status" value="1"/>
</dbReference>
<dbReference type="GO" id="GO:0016298">
    <property type="term" value="F:lipase activity"/>
    <property type="evidence" value="ECO:0007669"/>
    <property type="project" value="TreeGrafter"/>
</dbReference>
<dbReference type="GO" id="GO:0019369">
    <property type="term" value="P:arachidonate metabolic process"/>
    <property type="evidence" value="ECO:0007669"/>
    <property type="project" value="TreeGrafter"/>
</dbReference>
<comment type="catalytic activity">
    <reaction evidence="13">
        <text>a 1,2-diacyl-sn-glycerol + H2O = a 2-acylglycerol + a fatty acid + H(+)</text>
        <dbReference type="Rhea" id="RHEA:33275"/>
        <dbReference type="ChEBI" id="CHEBI:15377"/>
        <dbReference type="ChEBI" id="CHEBI:15378"/>
        <dbReference type="ChEBI" id="CHEBI:17389"/>
        <dbReference type="ChEBI" id="CHEBI:17815"/>
        <dbReference type="ChEBI" id="CHEBI:28868"/>
        <dbReference type="EC" id="3.1.1.116"/>
    </reaction>
    <physiologicalReaction direction="left-to-right" evidence="13">
        <dbReference type="Rhea" id="RHEA:33276"/>
    </physiologicalReaction>
</comment>
<keyword evidence="10 15" id="KW-1133">Transmembrane helix</keyword>
<evidence type="ECO:0000256" key="10">
    <source>
        <dbReference type="ARBA" id="ARBA00022989"/>
    </source>
</evidence>
<keyword evidence="4" id="KW-0597">Phosphoprotein</keyword>
<evidence type="ECO:0000256" key="1">
    <source>
        <dbReference type="ARBA" id="ARBA00001913"/>
    </source>
</evidence>
<keyword evidence="3" id="KW-1003">Cell membrane</keyword>
<evidence type="ECO:0000259" key="16">
    <source>
        <dbReference type="Pfam" id="PF01764"/>
    </source>
</evidence>
<dbReference type="EC" id="3.1.1.116" evidence="14"/>
<evidence type="ECO:0000256" key="5">
    <source>
        <dbReference type="ARBA" id="ARBA00022692"/>
    </source>
</evidence>
<dbReference type="Gene3D" id="3.40.50.1820">
    <property type="entry name" value="alpha/beta hydrolase"/>
    <property type="match status" value="1"/>
</dbReference>
<keyword evidence="12 15" id="KW-0472">Membrane</keyword>
<evidence type="ECO:0000256" key="14">
    <source>
        <dbReference type="ARBA" id="ARBA00026104"/>
    </source>
</evidence>
<evidence type="ECO:0000256" key="13">
    <source>
        <dbReference type="ARBA" id="ARBA00024531"/>
    </source>
</evidence>
<reference evidence="17" key="1">
    <citation type="journal article" date="2023" name="Mol. Biol. Evol.">
        <title>Third-Generation Sequencing Reveals the Adaptive Role of the Epigenome in Three Deep-Sea Polychaetes.</title>
        <authorList>
            <person name="Perez M."/>
            <person name="Aroh O."/>
            <person name="Sun Y."/>
            <person name="Lan Y."/>
            <person name="Juniper S.K."/>
            <person name="Young C.R."/>
            <person name="Angers B."/>
            <person name="Qian P.Y."/>
        </authorList>
    </citation>
    <scope>NUCLEOTIDE SEQUENCE</scope>
    <source>
        <strain evidence="17">P08H-3</strain>
    </source>
</reference>
<organism evidence="17 18">
    <name type="scientific">Paralvinella palmiformis</name>
    <dbReference type="NCBI Taxonomy" id="53620"/>
    <lineage>
        <taxon>Eukaryota</taxon>
        <taxon>Metazoa</taxon>
        <taxon>Spiralia</taxon>
        <taxon>Lophotrochozoa</taxon>
        <taxon>Annelida</taxon>
        <taxon>Polychaeta</taxon>
        <taxon>Sedentaria</taxon>
        <taxon>Canalipalpata</taxon>
        <taxon>Terebellida</taxon>
        <taxon>Terebelliformia</taxon>
        <taxon>Alvinellidae</taxon>
        <taxon>Paralvinella</taxon>
    </lineage>
</organism>
<keyword evidence="5 15" id="KW-0812">Transmembrane</keyword>
<evidence type="ECO:0000313" key="17">
    <source>
        <dbReference type="EMBL" id="KAK2149807.1"/>
    </source>
</evidence>
<keyword evidence="11" id="KW-0443">Lipid metabolism</keyword>
<dbReference type="Proteomes" id="UP001208570">
    <property type="component" value="Unassembled WGS sequence"/>
</dbReference>
<sequence>MIAQLKLNCFDLMPSLVAFGHRWGIGSDDLAVPAALEAAASATWLFWFGRRLYNICNGLPVAPWATAVKWLFTGATALYSCNMVLLGSIIHTSFLGTIINPGPRRKISYLLKVKLLYEGATIGLSLGAVHLVYFPYLPAATPKHIVGTVHGVAHGIWCVTAISSLVLWHILNPNKRKACLNPDGEKPRPGNLVRSNSVQYTLTDVWKERFNTLGKFLDIEGHPALNKVGQLFAEYLQETSDLDLVTTDMIAALMILVKDQDERFSQIAQNCQKPSFTQPQLAQSPQKWMNISEAAHYMKYAAGSYGWPMYIWSSPLALWGLGKVLLHSRYLPRSLPDNVQGDNLLMANTTVIKMVTGLSDKDLVLVSFHNKLFEVPFYVALDHEKKSVVVAIRGTLSWEDILTDLSAFDNKSVEVDGFSDVSAHEGMYFAAQYIMSQLLGTDARGQHQQQGLLDRALKTLDGDVAKDYDLVIVGHSLGAGVAGVLALLMKSHHYYGPRFRCFAYSPPGGLMSLSASRYVESCVCSVVLGDDIVPRIGLINLHDLKVKMLSIVRDLDLPKHKIFQGWFRNLLNRTLGVSEVDLVYTKDKHSWSGKPDEESMVINFKRSLQKSIDWSRQKIEDRDHMYLPGCVMYVEQDKDNRYTSTFVPVNCYLFGEIILSKTIISDHTPWAVLRALRTLDQQT</sequence>
<dbReference type="PANTHER" id="PTHR45792">
    <property type="entry name" value="DIACYLGLYCEROL LIPASE HOMOLOG-RELATED"/>
    <property type="match status" value="1"/>
</dbReference>
<evidence type="ECO:0000256" key="15">
    <source>
        <dbReference type="SAM" id="Phobius"/>
    </source>
</evidence>
<accession>A0AAD9JBK6</accession>
<dbReference type="GO" id="GO:0046872">
    <property type="term" value="F:metal ion binding"/>
    <property type="evidence" value="ECO:0007669"/>
    <property type="project" value="UniProtKB-KW"/>
</dbReference>
<dbReference type="GO" id="GO:0005886">
    <property type="term" value="C:plasma membrane"/>
    <property type="evidence" value="ECO:0007669"/>
    <property type="project" value="UniProtKB-SubCell"/>
</dbReference>
<evidence type="ECO:0000256" key="4">
    <source>
        <dbReference type="ARBA" id="ARBA00022553"/>
    </source>
</evidence>
<evidence type="ECO:0000256" key="7">
    <source>
        <dbReference type="ARBA" id="ARBA00022801"/>
    </source>
</evidence>
<evidence type="ECO:0000256" key="3">
    <source>
        <dbReference type="ARBA" id="ARBA00022475"/>
    </source>
</evidence>
<dbReference type="CDD" id="cd00519">
    <property type="entry name" value="Lipase_3"/>
    <property type="match status" value="1"/>
</dbReference>
<dbReference type="SUPFAM" id="SSF53474">
    <property type="entry name" value="alpha/beta-Hydrolases"/>
    <property type="match status" value="1"/>
</dbReference>
<dbReference type="InterPro" id="IPR029058">
    <property type="entry name" value="AB_hydrolase_fold"/>
</dbReference>
<gene>
    <name evidence="17" type="ORF">LSH36_436g06032</name>
</gene>
<feature type="transmembrane region" description="Helical" evidence="15">
    <location>
        <begin position="70"/>
        <end position="94"/>
    </location>
</feature>
<dbReference type="GO" id="GO:0046340">
    <property type="term" value="P:diacylglycerol catabolic process"/>
    <property type="evidence" value="ECO:0007669"/>
    <property type="project" value="TreeGrafter"/>
</dbReference>
<evidence type="ECO:0000256" key="11">
    <source>
        <dbReference type="ARBA" id="ARBA00023098"/>
    </source>
</evidence>
<evidence type="ECO:0000256" key="8">
    <source>
        <dbReference type="ARBA" id="ARBA00022837"/>
    </source>
</evidence>
<evidence type="ECO:0000256" key="12">
    <source>
        <dbReference type="ARBA" id="ARBA00023136"/>
    </source>
</evidence>
<comment type="caution">
    <text evidence="17">The sequence shown here is derived from an EMBL/GenBank/DDBJ whole genome shotgun (WGS) entry which is preliminary data.</text>
</comment>
<proteinExistence type="predicted"/>
<dbReference type="EMBL" id="JAODUP010000436">
    <property type="protein sequence ID" value="KAK2149807.1"/>
    <property type="molecule type" value="Genomic_DNA"/>
</dbReference>